<comment type="caution">
    <text evidence="7">The sequence shown here is derived from an EMBL/GenBank/DDBJ whole genome shotgun (WGS) entry which is preliminary data.</text>
</comment>
<feature type="region of interest" description="Disordered" evidence="6">
    <location>
        <begin position="1"/>
        <end position="20"/>
    </location>
</feature>
<dbReference type="InterPro" id="IPR029428">
    <property type="entry name" value="MCRIP"/>
</dbReference>
<evidence type="ECO:0000256" key="4">
    <source>
        <dbReference type="ARBA" id="ARBA00022490"/>
    </source>
</evidence>
<dbReference type="GO" id="GO:0010494">
    <property type="term" value="C:cytoplasmic stress granule"/>
    <property type="evidence" value="ECO:0007669"/>
    <property type="project" value="UniProtKB-SubCell"/>
</dbReference>
<evidence type="ECO:0000313" key="8">
    <source>
        <dbReference type="Proteomes" id="UP001151699"/>
    </source>
</evidence>
<dbReference type="Pfam" id="PF14799">
    <property type="entry name" value="FAM195"/>
    <property type="match status" value="1"/>
</dbReference>
<evidence type="ECO:0000256" key="5">
    <source>
        <dbReference type="ARBA" id="ARBA00023242"/>
    </source>
</evidence>
<organism evidence="7 8">
    <name type="scientific">Pseudolycoriella hygida</name>
    <dbReference type="NCBI Taxonomy" id="35572"/>
    <lineage>
        <taxon>Eukaryota</taxon>
        <taxon>Metazoa</taxon>
        <taxon>Ecdysozoa</taxon>
        <taxon>Arthropoda</taxon>
        <taxon>Hexapoda</taxon>
        <taxon>Insecta</taxon>
        <taxon>Pterygota</taxon>
        <taxon>Neoptera</taxon>
        <taxon>Endopterygota</taxon>
        <taxon>Diptera</taxon>
        <taxon>Nematocera</taxon>
        <taxon>Sciaroidea</taxon>
        <taxon>Sciaridae</taxon>
        <taxon>Pseudolycoriella</taxon>
    </lineage>
</organism>
<dbReference type="EMBL" id="WJQU01000001">
    <property type="protein sequence ID" value="KAJ6649915.1"/>
    <property type="molecule type" value="Genomic_DNA"/>
</dbReference>
<name>A0A9Q0SAJ8_9DIPT</name>
<evidence type="ECO:0000256" key="1">
    <source>
        <dbReference type="ARBA" id="ARBA00004123"/>
    </source>
</evidence>
<accession>A0A9Q0SAJ8</accession>
<dbReference type="Proteomes" id="UP001151699">
    <property type="component" value="Chromosome A"/>
</dbReference>
<dbReference type="GO" id="GO:0005634">
    <property type="term" value="C:nucleus"/>
    <property type="evidence" value="ECO:0007669"/>
    <property type="project" value="UniProtKB-SubCell"/>
</dbReference>
<keyword evidence="5" id="KW-0539">Nucleus</keyword>
<proteinExistence type="inferred from homology"/>
<evidence type="ECO:0000256" key="3">
    <source>
        <dbReference type="ARBA" id="ARBA00010821"/>
    </source>
</evidence>
<keyword evidence="4" id="KW-0963">Cytoplasm</keyword>
<comment type="similarity">
    <text evidence="3">Belongs to the MCRIP family.</text>
</comment>
<dbReference type="OrthoDB" id="8170061at2759"/>
<comment type="subcellular location">
    <subcellularLocation>
        <location evidence="2">Cytoplasm</location>
        <location evidence="2">Stress granule</location>
    </subcellularLocation>
    <subcellularLocation>
        <location evidence="1">Nucleus</location>
    </subcellularLocation>
</comment>
<gene>
    <name evidence="7" type="primary">MCRIP2</name>
    <name evidence="7" type="ORF">Bhyg_05156</name>
</gene>
<reference evidence="7" key="1">
    <citation type="submission" date="2022-07" db="EMBL/GenBank/DDBJ databases">
        <authorList>
            <person name="Trinca V."/>
            <person name="Uliana J.V.C."/>
            <person name="Torres T.T."/>
            <person name="Ward R.J."/>
            <person name="Monesi N."/>
        </authorList>
    </citation>
    <scope>NUCLEOTIDE SEQUENCE</scope>
    <source>
        <strain evidence="7">HSMRA1968</strain>
        <tissue evidence="7">Whole embryos</tissue>
    </source>
</reference>
<keyword evidence="8" id="KW-1185">Reference proteome</keyword>
<evidence type="ECO:0000256" key="2">
    <source>
        <dbReference type="ARBA" id="ARBA00004210"/>
    </source>
</evidence>
<sequence>MDRRNHQPMTNPKRIIHQENNYSKDLPLHNHDELIKYVNEAWHKVQEQPQGVTYYKNVPEPRLNGFKAFDLESWWGRRVFNQKTS</sequence>
<evidence type="ECO:0000256" key="6">
    <source>
        <dbReference type="SAM" id="MobiDB-lite"/>
    </source>
</evidence>
<evidence type="ECO:0000313" key="7">
    <source>
        <dbReference type="EMBL" id="KAJ6649915.1"/>
    </source>
</evidence>
<dbReference type="AlphaFoldDB" id="A0A9Q0SAJ8"/>
<protein>
    <submittedName>
        <fullName evidence="7">MAPK regulated corepressor interacting protein 2</fullName>
    </submittedName>
</protein>